<keyword evidence="2" id="KW-0812">Transmembrane</keyword>
<reference evidence="4 5" key="1">
    <citation type="submission" date="2021-05" db="EMBL/GenBank/DDBJ databases">
        <title>Novel species in genus Cellulomonas.</title>
        <authorList>
            <person name="Zhang G."/>
        </authorList>
    </citation>
    <scope>NUCLEOTIDE SEQUENCE [LARGE SCALE GENOMIC DNA]</scope>
    <source>
        <strain evidence="5">zg-ZUI157</strain>
    </source>
</reference>
<dbReference type="InterPro" id="IPR018929">
    <property type="entry name" value="DUF2510"/>
</dbReference>
<evidence type="ECO:0000259" key="3">
    <source>
        <dbReference type="Pfam" id="PF10708"/>
    </source>
</evidence>
<feature type="region of interest" description="Disordered" evidence="1">
    <location>
        <begin position="99"/>
        <end position="130"/>
    </location>
</feature>
<organism evidence="4 5">
    <name type="scientific">Cellulomonas dongxiuzhuiae</name>
    <dbReference type="NCBI Taxonomy" id="2819979"/>
    <lineage>
        <taxon>Bacteria</taxon>
        <taxon>Bacillati</taxon>
        <taxon>Actinomycetota</taxon>
        <taxon>Actinomycetes</taxon>
        <taxon>Micrococcales</taxon>
        <taxon>Cellulomonadaceae</taxon>
        <taxon>Cellulomonas</taxon>
    </lineage>
</organism>
<dbReference type="EMBL" id="CP076023">
    <property type="protein sequence ID" value="QWC16456.1"/>
    <property type="molecule type" value="Genomic_DNA"/>
</dbReference>
<evidence type="ECO:0000256" key="1">
    <source>
        <dbReference type="SAM" id="MobiDB-lite"/>
    </source>
</evidence>
<proteinExistence type="predicted"/>
<sequence length="230" mass="23358">MSTPAAGFYPDPTPGAAPGQMRYFDGTSWTEQVQAAPPAAPWAGAPAPQADAVAPAAPLAGGQPPKRRVGRVIAIVLGSVVALFVLMIAFGAALGGSSDTNDVGATPSAEADAPRPSPEEEPAAEAEALPAQSAAGMTCDALIPEVIALSASEKSGLVPQIIAIYDPVVAVDNMQAYTDRNLPIPAGQHQVSVLTCTGTASASDLNDYPITFSALVDANDQLFVSYEDVS</sequence>
<keyword evidence="2" id="KW-1133">Transmembrane helix</keyword>
<dbReference type="Proteomes" id="UP000679335">
    <property type="component" value="Chromosome"/>
</dbReference>
<accession>A0ABX8GLB0</accession>
<feature type="domain" description="DUF2510" evidence="3">
    <location>
        <begin position="6"/>
        <end position="42"/>
    </location>
</feature>
<dbReference type="Pfam" id="PF10708">
    <property type="entry name" value="DUF2510"/>
    <property type="match status" value="1"/>
</dbReference>
<name>A0ABX8GLB0_9CELL</name>
<keyword evidence="5" id="KW-1185">Reference proteome</keyword>
<dbReference type="RefSeq" id="WP_208197019.1">
    <property type="nucleotide sequence ID" value="NZ_CP076023.1"/>
</dbReference>
<keyword evidence="2" id="KW-0472">Membrane</keyword>
<gene>
    <name evidence="4" type="ORF">KKR89_01910</name>
</gene>
<evidence type="ECO:0000256" key="2">
    <source>
        <dbReference type="SAM" id="Phobius"/>
    </source>
</evidence>
<feature type="transmembrane region" description="Helical" evidence="2">
    <location>
        <begin position="72"/>
        <end position="94"/>
    </location>
</feature>
<protein>
    <submittedName>
        <fullName evidence="4">DUF2510 domain-containing protein</fullName>
    </submittedName>
</protein>
<evidence type="ECO:0000313" key="4">
    <source>
        <dbReference type="EMBL" id="QWC16456.1"/>
    </source>
</evidence>
<evidence type="ECO:0000313" key="5">
    <source>
        <dbReference type="Proteomes" id="UP000679335"/>
    </source>
</evidence>